<dbReference type="SMART" id="SM00239">
    <property type="entry name" value="C2"/>
    <property type="match status" value="1"/>
</dbReference>
<dbReference type="InterPro" id="IPR035892">
    <property type="entry name" value="C2_domain_sf"/>
</dbReference>
<evidence type="ECO:0000313" key="4">
    <source>
        <dbReference type="Proteomes" id="UP000651452"/>
    </source>
</evidence>
<gene>
    <name evidence="3" type="ORF">EKO04_009480</name>
</gene>
<name>A0A8H7IXB9_9PLEO</name>
<organism evidence="3 4">
    <name type="scientific">Ascochyta lentis</name>
    <dbReference type="NCBI Taxonomy" id="205686"/>
    <lineage>
        <taxon>Eukaryota</taxon>
        <taxon>Fungi</taxon>
        <taxon>Dikarya</taxon>
        <taxon>Ascomycota</taxon>
        <taxon>Pezizomycotina</taxon>
        <taxon>Dothideomycetes</taxon>
        <taxon>Pleosporomycetidae</taxon>
        <taxon>Pleosporales</taxon>
        <taxon>Pleosporineae</taxon>
        <taxon>Didymellaceae</taxon>
        <taxon>Ascochyta</taxon>
    </lineage>
</organism>
<evidence type="ECO:0000259" key="2">
    <source>
        <dbReference type="PROSITE" id="PS50004"/>
    </source>
</evidence>
<protein>
    <recommendedName>
        <fullName evidence="2">C2 domain-containing protein</fullName>
    </recommendedName>
</protein>
<dbReference type="InterPro" id="IPR000008">
    <property type="entry name" value="C2_dom"/>
</dbReference>
<feature type="compositionally biased region" description="Low complexity" evidence="1">
    <location>
        <begin position="620"/>
        <end position="630"/>
    </location>
</feature>
<reference evidence="3" key="2">
    <citation type="submission" date="2020-09" db="EMBL/GenBank/DDBJ databases">
        <title>Reference genome assembly for Australian Ascochyta lentis isolate Al4.</title>
        <authorList>
            <person name="Lee R.C."/>
            <person name="Farfan-Caceres L.M."/>
            <person name="Debler J.W."/>
            <person name="Williams A.H."/>
            <person name="Henares B.M."/>
        </authorList>
    </citation>
    <scope>NUCLEOTIDE SEQUENCE</scope>
    <source>
        <strain evidence="3">Al4</strain>
    </source>
</reference>
<dbReference type="OrthoDB" id="73919at2759"/>
<evidence type="ECO:0000313" key="3">
    <source>
        <dbReference type="EMBL" id="KAF9692510.1"/>
    </source>
</evidence>
<reference evidence="3" key="1">
    <citation type="submission" date="2018-12" db="EMBL/GenBank/DDBJ databases">
        <authorList>
            <person name="Syme R.A."/>
            <person name="Farfan-Caceres L."/>
            <person name="Lichtenzveig J."/>
        </authorList>
    </citation>
    <scope>NUCLEOTIDE SEQUENCE</scope>
    <source>
        <strain evidence="3">Al4</strain>
    </source>
</reference>
<feature type="region of interest" description="Disordered" evidence="1">
    <location>
        <begin position="518"/>
        <end position="546"/>
    </location>
</feature>
<keyword evidence="4" id="KW-1185">Reference proteome</keyword>
<feature type="compositionally biased region" description="Polar residues" evidence="1">
    <location>
        <begin position="1"/>
        <end position="16"/>
    </location>
</feature>
<feature type="region of interest" description="Disordered" evidence="1">
    <location>
        <begin position="1"/>
        <end position="167"/>
    </location>
</feature>
<dbReference type="Proteomes" id="UP000651452">
    <property type="component" value="Unassembled WGS sequence"/>
</dbReference>
<feature type="compositionally biased region" description="Basic and acidic residues" evidence="1">
    <location>
        <begin position="17"/>
        <end position="119"/>
    </location>
</feature>
<dbReference type="EMBL" id="RZGK01000018">
    <property type="protein sequence ID" value="KAF9692510.1"/>
    <property type="molecule type" value="Genomic_DNA"/>
</dbReference>
<dbReference type="GO" id="GO:0010628">
    <property type="term" value="P:positive regulation of gene expression"/>
    <property type="evidence" value="ECO:0007669"/>
    <property type="project" value="TreeGrafter"/>
</dbReference>
<accession>A0A8H7IXB9</accession>
<feature type="compositionally biased region" description="Basic and acidic residues" evidence="1">
    <location>
        <begin position="597"/>
        <end position="613"/>
    </location>
</feature>
<dbReference type="Pfam" id="PF00168">
    <property type="entry name" value="C2"/>
    <property type="match status" value="1"/>
</dbReference>
<feature type="compositionally biased region" description="Low complexity" evidence="1">
    <location>
        <begin position="650"/>
        <end position="660"/>
    </location>
</feature>
<feature type="compositionally biased region" description="Basic and acidic residues" evidence="1">
    <location>
        <begin position="632"/>
        <end position="647"/>
    </location>
</feature>
<comment type="caution">
    <text evidence="3">The sequence shown here is derived from an EMBL/GenBank/DDBJ whole genome shotgun (WGS) entry which is preliminary data.</text>
</comment>
<dbReference type="PANTHER" id="PTHR47800:SF5">
    <property type="entry name" value="FER-1-LIKE PROTEIN 6"/>
    <property type="match status" value="1"/>
</dbReference>
<dbReference type="SUPFAM" id="SSF49562">
    <property type="entry name" value="C2 domain (Calcium/lipid-binding domain, CaLB)"/>
    <property type="match status" value="1"/>
</dbReference>
<dbReference type="PROSITE" id="PS50004">
    <property type="entry name" value="C2"/>
    <property type="match status" value="1"/>
</dbReference>
<feature type="region of interest" description="Disordered" evidence="1">
    <location>
        <begin position="597"/>
        <end position="720"/>
    </location>
</feature>
<feature type="domain" description="C2" evidence="2">
    <location>
        <begin position="156"/>
        <end position="287"/>
    </location>
</feature>
<dbReference type="PANTHER" id="PTHR47800">
    <property type="entry name" value="C2 DOMAIN-CONTAINING PROTEIN"/>
    <property type="match status" value="1"/>
</dbReference>
<dbReference type="Gene3D" id="2.60.40.150">
    <property type="entry name" value="C2 domain"/>
    <property type="match status" value="1"/>
</dbReference>
<evidence type="ECO:0000256" key="1">
    <source>
        <dbReference type="SAM" id="MobiDB-lite"/>
    </source>
</evidence>
<dbReference type="AlphaFoldDB" id="A0A8H7IXB9"/>
<proteinExistence type="predicted"/>
<sequence length="720" mass="81880">MEETQQSAMEETQQSSRLDEQQSSRLDEQQSSRLDEQQSSRLDEQQSSRLDEQQSSRLDEQQSSRLDEQQSSRLDEQQSSRLDEQQSSRLDEQQSSRLDEQQSSRLDEQQSSRLDDTKTHQGQATGIMAETEKQDGQGVEPQKLQKSNTGESEKGPEGGYDDTPIARREPGYTVKFTFHRASNLPLADINTLSADPFILAELTTALPNRHKEDPPMMLRTRTVRQNTNPEWNQEWIVANVPSTGFRLKCRIYDEDPADHDDRLGNVHVESATVSDNWAGIREQAFPLRKRMVSKRAFVLRAVAVCIRKAEHMSGTLTVSAEVLGRTQDEHGGRVYTIGPQFWIRHYSPLLGRLLGQKEPDESGSVSRRTGKTKAERYNFQSNQLQLRGPVPEHMYHRYVVFKPFVKSMFTAKGVRGFILSKALHHQHARVYNFDQATEYKEFPEPCKAFTQKFLDLVHYDQGGRIFTYVLTLDALFRFTETGKEFGIDMLSKHTMHSDVAAYIAFSGEFFIRRLKHANKSPEDPSQQSHPPQDMDDGPPKTEPKTDPAYYELIIDNDSGTYRPNAKLLPQLKKFFEANFPGLHVRTLDCQGDAEKMAHMKNEQREKKKREGDHVVYTQASRSSSVSSSDISDLDHLEQAGEREESHLRHQVQGVAGAKAGAIKHRMGDFTPSNNHEGWRGKNHPANADNEDVARQRDAAGQTKVQRNEASDTAEVQAGQP</sequence>